<reference evidence="2 3" key="1">
    <citation type="journal article" date="2020" name="Int. J. Syst. Evol. Microbiol.">
        <title>Reclassification of Streptomyces castelarensis and Streptomyces sporoclivatus as later heterotypic synonyms of Streptomyces antimycoticus.</title>
        <authorList>
            <person name="Komaki H."/>
            <person name="Tamura T."/>
        </authorList>
    </citation>
    <scope>NUCLEOTIDE SEQUENCE [LARGE SCALE GENOMIC DNA]</scope>
    <source>
        <strain evidence="2 3">NBRC 13459</strain>
    </source>
</reference>
<feature type="compositionally biased region" description="Polar residues" evidence="1">
    <location>
        <begin position="9"/>
        <end position="18"/>
    </location>
</feature>
<name>A0A4D4KUI8_STRVO</name>
<dbReference type="AlphaFoldDB" id="A0A4D4KUI8"/>
<accession>A0A4D4KUI8</accession>
<evidence type="ECO:0000313" key="3">
    <source>
        <dbReference type="Proteomes" id="UP000301309"/>
    </source>
</evidence>
<feature type="compositionally biased region" description="Pro residues" evidence="1">
    <location>
        <begin position="45"/>
        <end position="55"/>
    </location>
</feature>
<protein>
    <submittedName>
        <fullName evidence="2">Uncharacterized protein</fullName>
    </submittedName>
</protein>
<gene>
    <name evidence="2" type="ORF">SVIO_032380</name>
</gene>
<evidence type="ECO:0000313" key="2">
    <source>
        <dbReference type="EMBL" id="GDY52615.1"/>
    </source>
</evidence>
<organism evidence="2 3">
    <name type="scientific">Streptomyces violaceusniger</name>
    <dbReference type="NCBI Taxonomy" id="68280"/>
    <lineage>
        <taxon>Bacteria</taxon>
        <taxon>Bacillati</taxon>
        <taxon>Actinomycetota</taxon>
        <taxon>Actinomycetes</taxon>
        <taxon>Kitasatosporales</taxon>
        <taxon>Streptomycetaceae</taxon>
        <taxon>Streptomyces</taxon>
        <taxon>Streptomyces violaceusniger group</taxon>
    </lineage>
</organism>
<proteinExistence type="predicted"/>
<keyword evidence="3" id="KW-1185">Reference proteome</keyword>
<feature type="compositionally biased region" description="Low complexity" evidence="1">
    <location>
        <begin position="56"/>
        <end position="65"/>
    </location>
</feature>
<dbReference type="EMBL" id="BJHW01000001">
    <property type="protein sequence ID" value="GDY52615.1"/>
    <property type="molecule type" value="Genomic_DNA"/>
</dbReference>
<evidence type="ECO:0000256" key="1">
    <source>
        <dbReference type="SAM" id="MobiDB-lite"/>
    </source>
</evidence>
<dbReference type="Proteomes" id="UP000301309">
    <property type="component" value="Unassembled WGS sequence"/>
</dbReference>
<comment type="caution">
    <text evidence="2">The sequence shown here is derived from an EMBL/GenBank/DDBJ whole genome shotgun (WGS) entry which is preliminary data.</text>
</comment>
<sequence length="65" mass="6778">MARRPERTAATSYSSSPLTAAMTRAAIPAGTRRSDQKRRTRPGGSPAPEPAPAPALAPYADAEVD</sequence>
<feature type="region of interest" description="Disordered" evidence="1">
    <location>
        <begin position="1"/>
        <end position="65"/>
    </location>
</feature>